<name>A0AAE0SLW9_9BIVA</name>
<proteinExistence type="predicted"/>
<reference evidence="1" key="1">
    <citation type="journal article" date="2021" name="Genome Biol. Evol.">
        <title>A High-Quality Reference Genome for a Parasitic Bivalve with Doubly Uniparental Inheritance (Bivalvia: Unionida).</title>
        <authorList>
            <person name="Smith C.H."/>
        </authorList>
    </citation>
    <scope>NUCLEOTIDE SEQUENCE</scope>
    <source>
        <strain evidence="1">CHS0354</strain>
    </source>
</reference>
<sequence length="122" mass="13620">MAYKDVSSGIHLLKTKMEEKRDTGAKYILSKIDLTAPEDQSLVGNSIIELPLVTETGLLKTDSRYDETVDESGERATWGGQLEFLLTCIAAAHIELYHASREKVQNRGSSMRLTSFTWILAD</sequence>
<keyword evidence="2" id="KW-1185">Reference proteome</keyword>
<reference evidence="1" key="3">
    <citation type="submission" date="2023-05" db="EMBL/GenBank/DDBJ databases">
        <authorList>
            <person name="Smith C.H."/>
        </authorList>
    </citation>
    <scope>NUCLEOTIDE SEQUENCE</scope>
    <source>
        <strain evidence="1">CHS0354</strain>
        <tissue evidence="1">Mantle</tissue>
    </source>
</reference>
<evidence type="ECO:0000313" key="2">
    <source>
        <dbReference type="Proteomes" id="UP001195483"/>
    </source>
</evidence>
<dbReference type="AlphaFoldDB" id="A0AAE0SLW9"/>
<dbReference type="EMBL" id="JAEAOA010002342">
    <property type="protein sequence ID" value="KAK3594138.1"/>
    <property type="molecule type" value="Genomic_DNA"/>
</dbReference>
<organism evidence="1 2">
    <name type="scientific">Potamilus streckersoni</name>
    <dbReference type="NCBI Taxonomy" id="2493646"/>
    <lineage>
        <taxon>Eukaryota</taxon>
        <taxon>Metazoa</taxon>
        <taxon>Spiralia</taxon>
        <taxon>Lophotrochozoa</taxon>
        <taxon>Mollusca</taxon>
        <taxon>Bivalvia</taxon>
        <taxon>Autobranchia</taxon>
        <taxon>Heteroconchia</taxon>
        <taxon>Palaeoheterodonta</taxon>
        <taxon>Unionida</taxon>
        <taxon>Unionoidea</taxon>
        <taxon>Unionidae</taxon>
        <taxon>Ambleminae</taxon>
        <taxon>Lampsilini</taxon>
        <taxon>Potamilus</taxon>
    </lineage>
</organism>
<protein>
    <submittedName>
        <fullName evidence="1">Uncharacterized protein</fullName>
    </submittedName>
</protein>
<gene>
    <name evidence="1" type="ORF">CHS0354_040914</name>
</gene>
<dbReference type="Proteomes" id="UP001195483">
    <property type="component" value="Unassembled WGS sequence"/>
</dbReference>
<reference evidence="1" key="2">
    <citation type="journal article" date="2021" name="Genome Biol. Evol.">
        <title>Developing a high-quality reference genome for a parasitic bivalve with doubly uniparental inheritance (Bivalvia: Unionida).</title>
        <authorList>
            <person name="Smith C.H."/>
        </authorList>
    </citation>
    <scope>NUCLEOTIDE SEQUENCE</scope>
    <source>
        <strain evidence="1">CHS0354</strain>
        <tissue evidence="1">Mantle</tissue>
    </source>
</reference>
<evidence type="ECO:0000313" key="1">
    <source>
        <dbReference type="EMBL" id="KAK3594138.1"/>
    </source>
</evidence>
<accession>A0AAE0SLW9</accession>
<comment type="caution">
    <text evidence="1">The sequence shown here is derived from an EMBL/GenBank/DDBJ whole genome shotgun (WGS) entry which is preliminary data.</text>
</comment>